<keyword evidence="7" id="KW-0694">RNA-binding</keyword>
<dbReference type="InterPro" id="IPR023331">
    <property type="entry name" value="Rhabdovirus_ncapsid_C"/>
</dbReference>
<sequence>MELWPVNVEKINFRPIVTPVTTETAPTYPSVWFDAHANQKPGITARVGEANLAYHNMIIMLEQQQWTELTVVSYMVAVIRENPNIFSTVPTAAWAANGRPVARANQRVSVLDILTVTNGAAWAAVQQARASTRESRLSLFWATLLLYRKTLAREVDREYGNKIARQLNDFFKGGVLQMDVDDTEEDGLKLGKDKLKDGYLKLVAAIDMFFFKYQDHEYSMVRMATLPSRFKGCAAITSAGQVAKILGIEPGELGLFVYTEPVAVELANSNRPNQGMEDLYGYFPYQMDMGMTQRSAYSISSNPTLYLWLHTIGCTVGFQRSFQARYPEAAGDISGTMISAAAVGLAFSKGLKMRRQFGTTEEAANALRARNQAIDQAEAAAAEVGEEAPPPPPPAQEGVEAVADGGDGEGDAAALDIPPPPAEENPLAAMSNTILDNLIENEGLTKDEMKEFRRRLILGRTLRETTVGRRLANIYNPGA</sequence>
<dbReference type="InterPro" id="IPR023330">
    <property type="entry name" value="Rhabdovirus_ncapsid_N"/>
</dbReference>
<keyword evidence="8 14" id="KW-0543">Viral nucleoprotein</keyword>
<keyword evidence="10" id="KW-0687">Ribonucleoprotein</keyword>
<dbReference type="GO" id="GO:0019029">
    <property type="term" value="C:helical viral capsid"/>
    <property type="evidence" value="ECO:0007669"/>
    <property type="project" value="UniProtKB-KW"/>
</dbReference>
<evidence type="ECO:0000256" key="8">
    <source>
        <dbReference type="ARBA" id="ARBA00023086"/>
    </source>
</evidence>
<dbReference type="GO" id="GO:0019013">
    <property type="term" value="C:viral nucleocapsid"/>
    <property type="evidence" value="ECO:0007669"/>
    <property type="project" value="UniProtKB-KW"/>
</dbReference>
<reference evidence="14 15" key="1">
    <citation type="submission" date="2015-11" db="EMBL/GenBank/DDBJ databases">
        <title>Rhabdovirus in a Lone Star tick linked to Southern tick-associated rash illness patient discovered by deep sequencing.</title>
        <authorList>
            <person name="Bouquet J."/>
            <person name="Melgar M."/>
            <person name="Johnson B."/>
            <person name="Chiu C.Y."/>
        </authorList>
    </citation>
    <scope>NUCLEOTIDE SEQUENCE [LARGE SCALE GENOMIC DNA]</scope>
    <source>
        <strain evidence="14">TickAa42</strain>
    </source>
</reference>
<evidence type="ECO:0000256" key="2">
    <source>
        <dbReference type="ARBA" id="ARBA00004328"/>
    </source>
</evidence>
<keyword evidence="15" id="KW-1185">Reference proteome</keyword>
<dbReference type="InterPro" id="IPR035961">
    <property type="entry name" value="Rhabdovirus_nucleoprotein-like"/>
</dbReference>
<organism evidence="14 15">
    <name type="scientific">Lone star tick rhabdovirus</name>
    <dbReference type="NCBI Taxonomy" id="1756186"/>
    <lineage>
        <taxon>Viruses</taxon>
        <taxon>Riboviria</taxon>
        <taxon>Orthornavirae</taxon>
        <taxon>Negarnaviricota</taxon>
        <taxon>Haploviricotina</taxon>
        <taxon>Monjiviricetes</taxon>
        <taxon>Mononegavirales</taxon>
        <taxon>Rhabdoviridae</taxon>
        <taxon>Alpharhabdovirinae</taxon>
        <taxon>Lostrhavirus</taxon>
        <taxon>Lostrhavirus lonestar</taxon>
    </lineage>
</organism>
<feature type="domain" description="Rhabdovirus nucleocapsid" evidence="13">
    <location>
        <begin position="21"/>
        <end position="377"/>
    </location>
</feature>
<evidence type="ECO:0000256" key="4">
    <source>
        <dbReference type="ARBA" id="ARBA00022497"/>
    </source>
</evidence>
<dbReference type="GO" id="GO:0030430">
    <property type="term" value="C:host cell cytoplasm"/>
    <property type="evidence" value="ECO:0007669"/>
    <property type="project" value="UniProtKB-SubCell"/>
</dbReference>
<evidence type="ECO:0000256" key="12">
    <source>
        <dbReference type="SAM" id="MobiDB-lite"/>
    </source>
</evidence>
<comment type="subcellular location">
    <subcellularLocation>
        <location evidence="1">Host cytoplasm</location>
    </subcellularLocation>
    <subcellularLocation>
        <location evidence="2">Virion</location>
    </subcellularLocation>
</comment>
<dbReference type="GO" id="GO:1990904">
    <property type="term" value="C:ribonucleoprotein complex"/>
    <property type="evidence" value="ECO:0007669"/>
    <property type="project" value="UniProtKB-KW"/>
</dbReference>
<evidence type="ECO:0000256" key="10">
    <source>
        <dbReference type="ARBA" id="ARBA00023274"/>
    </source>
</evidence>
<evidence type="ECO:0000256" key="11">
    <source>
        <dbReference type="ARBA" id="ARBA00033344"/>
    </source>
</evidence>
<dbReference type="EMBL" id="KU127239">
    <property type="protein sequence ID" value="ALO28651.1"/>
    <property type="molecule type" value="Viral_cRNA"/>
</dbReference>
<dbReference type="InterPro" id="IPR000448">
    <property type="entry name" value="Rhabdo_ncapsid"/>
</dbReference>
<evidence type="ECO:0000313" key="15">
    <source>
        <dbReference type="Proteomes" id="UP000502506"/>
    </source>
</evidence>
<dbReference type="SUPFAM" id="SSF140809">
    <property type="entry name" value="Rhabdovirus nucleoprotein-like"/>
    <property type="match status" value="1"/>
</dbReference>
<keyword evidence="4" id="KW-1139">Helical capsid protein</keyword>
<proteinExistence type="predicted"/>
<evidence type="ECO:0000259" key="13">
    <source>
        <dbReference type="Pfam" id="PF00945"/>
    </source>
</evidence>
<dbReference type="KEGG" id="vg:80533803"/>
<dbReference type="Pfam" id="PF00945">
    <property type="entry name" value="Rhabdo_ncap"/>
    <property type="match status" value="1"/>
</dbReference>
<dbReference type="GeneID" id="80533803"/>
<evidence type="ECO:0000256" key="5">
    <source>
        <dbReference type="ARBA" id="ARBA00022561"/>
    </source>
</evidence>
<name>A0A1N7TF61_9RHAB</name>
<dbReference type="Gene3D" id="1.10.3610.10">
    <property type="entry name" value="Nucleoprotein"/>
    <property type="match status" value="1"/>
</dbReference>
<feature type="region of interest" description="Disordered" evidence="12">
    <location>
        <begin position="376"/>
        <end position="422"/>
    </location>
</feature>
<evidence type="ECO:0000313" key="14">
    <source>
        <dbReference type="EMBL" id="ALO28651.1"/>
    </source>
</evidence>
<dbReference type="RefSeq" id="YP_010796342.1">
    <property type="nucleotide sequence ID" value="NC_075991.1"/>
</dbReference>
<evidence type="ECO:0000256" key="6">
    <source>
        <dbReference type="ARBA" id="ARBA00022844"/>
    </source>
</evidence>
<evidence type="ECO:0000256" key="3">
    <source>
        <dbReference type="ARBA" id="ARBA00014389"/>
    </source>
</evidence>
<dbReference type="GO" id="GO:0003723">
    <property type="term" value="F:RNA binding"/>
    <property type="evidence" value="ECO:0007669"/>
    <property type="project" value="UniProtKB-KW"/>
</dbReference>
<keyword evidence="5" id="KW-0167">Capsid protein</keyword>
<keyword evidence="9" id="KW-1035">Host cytoplasm</keyword>
<dbReference type="Gene3D" id="1.10.3570.10">
    <property type="entry name" value="Rhabdovirus nucleocapsid protein like domain"/>
    <property type="match status" value="1"/>
</dbReference>
<evidence type="ECO:0000256" key="1">
    <source>
        <dbReference type="ARBA" id="ARBA00004192"/>
    </source>
</evidence>
<keyword evidence="6" id="KW-0946">Virion</keyword>
<evidence type="ECO:0000256" key="7">
    <source>
        <dbReference type="ARBA" id="ARBA00022884"/>
    </source>
</evidence>
<accession>A0A1N7TF61</accession>
<evidence type="ECO:0000256" key="9">
    <source>
        <dbReference type="ARBA" id="ARBA00023200"/>
    </source>
</evidence>
<protein>
    <recommendedName>
        <fullName evidence="3">Nucleoprotein</fullName>
    </recommendedName>
    <alternativeName>
        <fullName evidence="11">Nucleocapsid protein</fullName>
    </alternativeName>
</protein>
<dbReference type="Proteomes" id="UP000502506">
    <property type="component" value="Segment"/>
</dbReference>